<evidence type="ECO:0000313" key="8">
    <source>
        <dbReference type="EMBL" id="SFD70775.1"/>
    </source>
</evidence>
<dbReference type="InterPro" id="IPR057206">
    <property type="entry name" value="DUF7884"/>
</dbReference>
<dbReference type="RefSeq" id="WP_149754752.1">
    <property type="nucleotide sequence ID" value="NZ_FOMS01000002.1"/>
</dbReference>
<dbReference type="PANTHER" id="PTHR43667">
    <property type="entry name" value="CYCLOPROPANE-FATTY-ACYL-PHOSPHOLIPID SYNTHASE"/>
    <property type="match status" value="1"/>
</dbReference>
<evidence type="ECO:0000256" key="1">
    <source>
        <dbReference type="ARBA" id="ARBA00010815"/>
    </source>
</evidence>
<keyword evidence="4" id="KW-0949">S-adenosyl-L-methionine</keyword>
<dbReference type="Proteomes" id="UP000325289">
    <property type="component" value="Unassembled WGS sequence"/>
</dbReference>
<evidence type="ECO:0000256" key="2">
    <source>
        <dbReference type="ARBA" id="ARBA00022603"/>
    </source>
</evidence>
<dbReference type="GO" id="GO:0008610">
    <property type="term" value="P:lipid biosynthetic process"/>
    <property type="evidence" value="ECO:0007669"/>
    <property type="project" value="InterPro"/>
</dbReference>
<sequence length="412" mass="47130">MWDSVVHRMLTRLVIDGELRVEWPDGHVTEYGRPDEFSAEVKFTDRAILRELCLRPVLALGEGYMDRRIVVDDDKLYDLVALLVRNRERSGDMPAWVNAMQSLRTAARNLVLRNSPVSARQNVAHHYDISDDLYRLFLDDDMQYSCAYFARPDMTLDEAQAAKKAHIARKLRIEPGMRVLDIGCGWGGMALTLAKDFGAHVTGVTLSSNQHRTAEQRAAAAGLSGKTEFRLQDYRDVTDRFDRIVSVGMLEHVGPPQFGVYFEKVAELLDPEGIALIHTIGLTMPPSPTSPWIMKYIFPGGYVPALSEVAPRIEKAGLWTADIEVLRGHYGPTLNHWRARFEANLDKVRQMYDERFVRMWRFYLVACETAFEEQHQGVYQFQLSKAQYAVPRTRDYLYEDTQRPAVWAQAAQ</sequence>
<dbReference type="EMBL" id="FOMS01000002">
    <property type="protein sequence ID" value="SFD70775.1"/>
    <property type="molecule type" value="Genomic_DNA"/>
</dbReference>
<evidence type="ECO:0000259" key="7">
    <source>
        <dbReference type="Pfam" id="PF25371"/>
    </source>
</evidence>
<dbReference type="AlphaFoldDB" id="A0A1I1UJL1"/>
<dbReference type="SUPFAM" id="SSF53335">
    <property type="entry name" value="S-adenosyl-L-methionine-dependent methyltransferases"/>
    <property type="match status" value="1"/>
</dbReference>
<evidence type="ECO:0000256" key="5">
    <source>
        <dbReference type="ARBA" id="ARBA00023098"/>
    </source>
</evidence>
<accession>A0A1I1UJL1</accession>
<dbReference type="Gene3D" id="3.40.50.150">
    <property type="entry name" value="Vaccinia Virus protein VP39"/>
    <property type="match status" value="1"/>
</dbReference>
<proteinExistence type="inferred from homology"/>
<reference evidence="8 9" key="1">
    <citation type="submission" date="2016-10" db="EMBL/GenBank/DDBJ databases">
        <authorList>
            <person name="Varghese N."/>
            <person name="Submissions S."/>
        </authorList>
    </citation>
    <scope>NUCLEOTIDE SEQUENCE [LARGE SCALE GENOMIC DNA]</scope>
    <source>
        <strain evidence="9">YIM D21,KCTC 23444,ACCC 10710</strain>
    </source>
</reference>
<dbReference type="InterPro" id="IPR003333">
    <property type="entry name" value="CMAS"/>
</dbReference>
<evidence type="ECO:0000256" key="4">
    <source>
        <dbReference type="ARBA" id="ARBA00022691"/>
    </source>
</evidence>
<evidence type="ECO:0000313" key="9">
    <source>
        <dbReference type="Proteomes" id="UP000325289"/>
    </source>
</evidence>
<protein>
    <submittedName>
        <fullName evidence="8">Cyclopropane-fatty-acyl-phospholipid synthase</fullName>
    </submittedName>
</protein>
<dbReference type="Pfam" id="PF02353">
    <property type="entry name" value="CMAS"/>
    <property type="match status" value="1"/>
</dbReference>
<keyword evidence="5" id="KW-0443">Lipid metabolism</keyword>
<dbReference type="GO" id="GO:0032259">
    <property type="term" value="P:methylation"/>
    <property type="evidence" value="ECO:0007669"/>
    <property type="project" value="UniProtKB-KW"/>
</dbReference>
<keyword evidence="2" id="KW-0489">Methyltransferase</keyword>
<dbReference type="Pfam" id="PF25371">
    <property type="entry name" value="DUF7884"/>
    <property type="match status" value="1"/>
</dbReference>
<name>A0A1I1UJL1_9RHOB</name>
<dbReference type="OrthoDB" id="9782855at2"/>
<dbReference type="InterPro" id="IPR029063">
    <property type="entry name" value="SAM-dependent_MTases_sf"/>
</dbReference>
<feature type="active site" evidence="6">
    <location>
        <position position="367"/>
    </location>
</feature>
<keyword evidence="9" id="KW-1185">Reference proteome</keyword>
<comment type="similarity">
    <text evidence="1">Belongs to the CFA/CMAS family.</text>
</comment>
<dbReference type="PANTHER" id="PTHR43667:SF1">
    <property type="entry name" value="CYCLOPROPANE-FATTY-ACYL-PHOSPHOLIPID SYNTHASE"/>
    <property type="match status" value="1"/>
</dbReference>
<dbReference type="InterPro" id="IPR050723">
    <property type="entry name" value="CFA/CMAS"/>
</dbReference>
<dbReference type="PIRSF" id="PIRSF003085">
    <property type="entry name" value="CMAS"/>
    <property type="match status" value="1"/>
</dbReference>
<dbReference type="CDD" id="cd02440">
    <property type="entry name" value="AdoMet_MTases"/>
    <property type="match status" value="1"/>
</dbReference>
<dbReference type="GO" id="GO:0008168">
    <property type="term" value="F:methyltransferase activity"/>
    <property type="evidence" value="ECO:0007669"/>
    <property type="project" value="UniProtKB-KW"/>
</dbReference>
<evidence type="ECO:0000256" key="6">
    <source>
        <dbReference type="PIRSR" id="PIRSR003085-1"/>
    </source>
</evidence>
<feature type="domain" description="DUF7884" evidence="7">
    <location>
        <begin position="15"/>
        <end position="88"/>
    </location>
</feature>
<gene>
    <name evidence="8" type="ORF">SAMN04515678_102374</name>
</gene>
<keyword evidence="3" id="KW-0808">Transferase</keyword>
<evidence type="ECO:0000256" key="3">
    <source>
        <dbReference type="ARBA" id="ARBA00022679"/>
    </source>
</evidence>
<organism evidence="8 9">
    <name type="scientific">Roseivivax sediminis</name>
    <dbReference type="NCBI Taxonomy" id="936889"/>
    <lineage>
        <taxon>Bacteria</taxon>
        <taxon>Pseudomonadati</taxon>
        <taxon>Pseudomonadota</taxon>
        <taxon>Alphaproteobacteria</taxon>
        <taxon>Rhodobacterales</taxon>
        <taxon>Roseobacteraceae</taxon>
        <taxon>Roseivivax</taxon>
    </lineage>
</organism>